<evidence type="ECO:0000256" key="1">
    <source>
        <dbReference type="SAM" id="MobiDB-lite"/>
    </source>
</evidence>
<organism evidence="2 3">
    <name type="scientific">Triparma strigata</name>
    <dbReference type="NCBI Taxonomy" id="1606541"/>
    <lineage>
        <taxon>Eukaryota</taxon>
        <taxon>Sar</taxon>
        <taxon>Stramenopiles</taxon>
        <taxon>Ochrophyta</taxon>
        <taxon>Bolidophyceae</taxon>
        <taxon>Parmales</taxon>
        <taxon>Triparmaceae</taxon>
        <taxon>Triparma</taxon>
    </lineage>
</organism>
<dbReference type="AlphaFoldDB" id="A0A9W7BKT0"/>
<name>A0A9W7BKT0_9STRA</name>
<gene>
    <name evidence="2" type="ORF">TrST_g13336</name>
</gene>
<sequence length="589" mass="66379">MTSHSLRSHYDWDDEAAKTKRYFGPIKRSNVAVATYKSTKKNLHNIKTTFSDVAQDLRFAEEKIVSGGEEERITVKVDVQEIKFLSDGEDLKNQRWNKVKTKAKSFGSAVKKTVTSPMSSSSVKRGLKKMNVTNTNTRNLLNSTLSALSPRDTAFLSNPKKNKKRVQASDPFKKDATLELPDYNHTPISKSPPSTSRRSPARTHLHAHTPPPKHKLPSSVFLTLSSKHTKTVSTQPFNILSPTVRWEGAQDATPQSPIFSTDIPQLPSCVILRDPQSDATIQTIQRNLSMHLPLTSLTSPTNTNLVPLYKTLITLSLKSFPSAAILSTYTFNLTNLRLQLVDSCSLPIPLTIFDSTRKHRISMTVDLSIFPTPDDPSEQVHTGLPKILNYVISKSSRTPNGIIPTPSMTLSSASSSSSYDSDLDEHFVTLATLKRAMLLKRRNKALKFKKEKWQRSKMDLEDLHYNVVRQRQARFGRKYFESYYLLCFLGCYLIVGYLVNELIIAEVLTETEEVSGLVVEGVGKGEDTVLLQQITEVDDEQCVPYVTEWWIEIEPIFEQEVEPTRPATTPKTPRPKKKWSWAAGSAFYE</sequence>
<reference evidence="3" key="1">
    <citation type="journal article" date="2023" name="Commun. Biol.">
        <title>Genome analysis of Parmales, the sister group of diatoms, reveals the evolutionary specialization of diatoms from phago-mixotrophs to photoautotrophs.</title>
        <authorList>
            <person name="Ban H."/>
            <person name="Sato S."/>
            <person name="Yoshikawa S."/>
            <person name="Yamada K."/>
            <person name="Nakamura Y."/>
            <person name="Ichinomiya M."/>
            <person name="Sato N."/>
            <person name="Blanc-Mathieu R."/>
            <person name="Endo H."/>
            <person name="Kuwata A."/>
            <person name="Ogata H."/>
        </authorList>
    </citation>
    <scope>NUCLEOTIDE SEQUENCE [LARGE SCALE GENOMIC DNA]</scope>
    <source>
        <strain evidence="3">NIES 3701</strain>
    </source>
</reference>
<dbReference type="Proteomes" id="UP001165085">
    <property type="component" value="Unassembled WGS sequence"/>
</dbReference>
<feature type="compositionally biased region" description="Low complexity" evidence="1">
    <location>
        <begin position="186"/>
        <end position="198"/>
    </location>
</feature>
<evidence type="ECO:0000313" key="3">
    <source>
        <dbReference type="Proteomes" id="UP001165085"/>
    </source>
</evidence>
<protein>
    <submittedName>
        <fullName evidence="2">Uncharacterized protein</fullName>
    </submittedName>
</protein>
<dbReference type="OrthoDB" id="10639889at2759"/>
<dbReference type="EMBL" id="BRXY01000396">
    <property type="protein sequence ID" value="GMH92241.1"/>
    <property type="molecule type" value="Genomic_DNA"/>
</dbReference>
<proteinExistence type="predicted"/>
<feature type="region of interest" description="Disordered" evidence="1">
    <location>
        <begin position="152"/>
        <end position="218"/>
    </location>
</feature>
<comment type="caution">
    <text evidence="2">The sequence shown here is derived from an EMBL/GenBank/DDBJ whole genome shotgun (WGS) entry which is preliminary data.</text>
</comment>
<evidence type="ECO:0000313" key="2">
    <source>
        <dbReference type="EMBL" id="GMH92241.1"/>
    </source>
</evidence>
<keyword evidence="3" id="KW-1185">Reference proteome</keyword>
<feature type="compositionally biased region" description="Basic residues" evidence="1">
    <location>
        <begin position="199"/>
        <end position="216"/>
    </location>
</feature>
<accession>A0A9W7BKT0</accession>